<protein>
    <submittedName>
        <fullName evidence="2">Uncharacterized protein</fullName>
    </submittedName>
</protein>
<accession>A0AA36CQV0</accession>
<dbReference type="Proteomes" id="UP001177023">
    <property type="component" value="Unassembled WGS sequence"/>
</dbReference>
<reference evidence="2" key="1">
    <citation type="submission" date="2023-06" db="EMBL/GenBank/DDBJ databases">
        <authorList>
            <person name="Delattre M."/>
        </authorList>
    </citation>
    <scope>NUCLEOTIDE SEQUENCE</scope>
    <source>
        <strain evidence="2">AF72</strain>
    </source>
</reference>
<dbReference type="EMBL" id="CATQJA010002621">
    <property type="protein sequence ID" value="CAJ0573619.1"/>
    <property type="molecule type" value="Genomic_DNA"/>
</dbReference>
<evidence type="ECO:0000313" key="3">
    <source>
        <dbReference type="Proteomes" id="UP001177023"/>
    </source>
</evidence>
<keyword evidence="1" id="KW-0472">Membrane</keyword>
<comment type="caution">
    <text evidence="2">The sequence shown here is derived from an EMBL/GenBank/DDBJ whole genome shotgun (WGS) entry which is preliminary data.</text>
</comment>
<feature type="transmembrane region" description="Helical" evidence="1">
    <location>
        <begin position="545"/>
        <end position="563"/>
    </location>
</feature>
<name>A0AA36CQV0_9BILA</name>
<proteinExistence type="predicted"/>
<keyword evidence="3" id="KW-1185">Reference proteome</keyword>
<keyword evidence="1" id="KW-0812">Transmembrane</keyword>
<gene>
    <name evidence="2" type="ORF">MSPICULIGERA_LOCUS11972</name>
</gene>
<organism evidence="2 3">
    <name type="scientific">Mesorhabditis spiculigera</name>
    <dbReference type="NCBI Taxonomy" id="96644"/>
    <lineage>
        <taxon>Eukaryota</taxon>
        <taxon>Metazoa</taxon>
        <taxon>Ecdysozoa</taxon>
        <taxon>Nematoda</taxon>
        <taxon>Chromadorea</taxon>
        <taxon>Rhabditida</taxon>
        <taxon>Rhabditina</taxon>
        <taxon>Rhabditomorpha</taxon>
        <taxon>Rhabditoidea</taxon>
        <taxon>Rhabditidae</taxon>
        <taxon>Mesorhabditinae</taxon>
        <taxon>Mesorhabditis</taxon>
    </lineage>
</organism>
<evidence type="ECO:0000313" key="2">
    <source>
        <dbReference type="EMBL" id="CAJ0573619.1"/>
    </source>
</evidence>
<dbReference type="AlphaFoldDB" id="A0AA36CQV0"/>
<keyword evidence="1" id="KW-1133">Transmembrane helix</keyword>
<feature type="non-terminal residue" evidence="2">
    <location>
        <position position="1"/>
    </location>
</feature>
<evidence type="ECO:0000256" key="1">
    <source>
        <dbReference type="SAM" id="Phobius"/>
    </source>
</evidence>
<sequence>MAGSSSDPDALELEFSNEGFKKHDEMYNKTIGHSIWPSLTNPAPIPSPITQQCEVDDDFSDEDGAVDSNILHEAHEMFDEMGYGSEDDAEMKHWLAKQTPPKVVDELLVGIEEESEDVQGELDPVVGEEVEVGTFGSKAFEEYEEPAQDTVNSSPMVTLLEDDAEDIYDDAEDGDEIVIVSGEEETFVAAAKKRATIVEIDEEEEINIVAAPKEETVKVLEITDAEQAVIELPLDSDDDDEQTDISKMIEKVLAVDEAEEIETNEKELKLMLPSEVPFKGVSLPFEPYVNESKEVKPDDPNLACDTFGRLVEKKYSRRHWYAKNGGDFGANFMVMSGERLDNGARASPRPTSNTNSDSLYGKWAAADSGKGIKGPKLNGDWMYGRAPPSRSTGLLLEWGAERLDTLETLDIQKNICGALNSRLTMSWMIGVDEGVVTGCPLDRASMDLFANAFSHSVTREFVPDLDPNLLSLDFHLLADDEQLASEGGPCRYVIEIGVTAKSNTVYQLSSGRVFTFREGVLQCENLERVRRIYNAAASSNAGKSYSLALLLAGGAFVLGAVIARRMLLNN</sequence>